<gene>
    <name evidence="2" type="ORF">C8J48_0632</name>
</gene>
<name>A0A2T4Z860_9BACL</name>
<evidence type="ECO:0000313" key="2">
    <source>
        <dbReference type="EMBL" id="PTM58060.1"/>
    </source>
</evidence>
<dbReference type="OrthoDB" id="2990512at2"/>
<keyword evidence="1" id="KW-1133">Transmembrane helix</keyword>
<proteinExistence type="predicted"/>
<evidence type="ECO:0000313" key="3">
    <source>
        <dbReference type="Proteomes" id="UP000241639"/>
    </source>
</evidence>
<dbReference type="AlphaFoldDB" id="A0A2T4Z860"/>
<feature type="transmembrane region" description="Helical" evidence="1">
    <location>
        <begin position="41"/>
        <end position="58"/>
    </location>
</feature>
<protein>
    <submittedName>
        <fullName evidence="2">YtpI-like protein</fullName>
    </submittedName>
</protein>
<dbReference type="EMBL" id="PZZP01000001">
    <property type="protein sequence ID" value="PTM58060.1"/>
    <property type="molecule type" value="Genomic_DNA"/>
</dbReference>
<keyword evidence="1" id="KW-0472">Membrane</keyword>
<dbReference type="Proteomes" id="UP000241639">
    <property type="component" value="Unassembled WGS sequence"/>
</dbReference>
<sequence>MEYLLIILIGVILFAAIRTFSNSMASRRSEGVDRAKHRAQMNINMGVLFIAIAVLQGISVNGSGISLFLLLLIGAIGLYNFIHGVRTWQSIQKNG</sequence>
<keyword evidence="1" id="KW-0812">Transmembrane</keyword>
<keyword evidence="3" id="KW-1185">Reference proteome</keyword>
<comment type="caution">
    <text evidence="2">The sequence shown here is derived from an EMBL/GenBank/DDBJ whole genome shotgun (WGS) entry which is preliminary data.</text>
</comment>
<feature type="transmembrane region" description="Helical" evidence="1">
    <location>
        <begin position="6"/>
        <end position="21"/>
    </location>
</feature>
<evidence type="ECO:0000256" key="1">
    <source>
        <dbReference type="SAM" id="Phobius"/>
    </source>
</evidence>
<dbReference type="RefSeq" id="WP_107724915.1">
    <property type="nucleotide sequence ID" value="NZ_PZZP01000001.1"/>
</dbReference>
<reference evidence="2 3" key="1">
    <citation type="submission" date="2018-04" db="EMBL/GenBank/DDBJ databases">
        <title>Genomic Encyclopedia of Archaeal and Bacterial Type Strains, Phase II (KMG-II): from individual species to whole genera.</title>
        <authorList>
            <person name="Goeker M."/>
        </authorList>
    </citation>
    <scope>NUCLEOTIDE SEQUENCE [LARGE SCALE GENOMIC DNA]</scope>
    <source>
        <strain evidence="2 3">DSM 45169</strain>
    </source>
</reference>
<feature type="transmembrane region" description="Helical" evidence="1">
    <location>
        <begin position="64"/>
        <end position="82"/>
    </location>
</feature>
<accession>A0A2T4Z860</accession>
<organism evidence="2 3">
    <name type="scientific">Desmospora activa DSM 45169</name>
    <dbReference type="NCBI Taxonomy" id="1121389"/>
    <lineage>
        <taxon>Bacteria</taxon>
        <taxon>Bacillati</taxon>
        <taxon>Bacillota</taxon>
        <taxon>Bacilli</taxon>
        <taxon>Bacillales</taxon>
        <taxon>Thermoactinomycetaceae</taxon>
        <taxon>Desmospora</taxon>
    </lineage>
</organism>